<dbReference type="SUPFAM" id="SSF55846">
    <property type="entry name" value="N-acetylmuramoyl-L-alanine amidase-like"/>
    <property type="match status" value="1"/>
</dbReference>
<protein>
    <recommendedName>
        <fullName evidence="2">N-acetylmuramoyl-L-alanine amidase</fullName>
        <ecNumber evidence="2">3.5.1.28</ecNumber>
    </recommendedName>
</protein>
<evidence type="ECO:0000256" key="2">
    <source>
        <dbReference type="ARBA" id="ARBA00011901"/>
    </source>
</evidence>
<dbReference type="CDD" id="cd06583">
    <property type="entry name" value="PGRP"/>
    <property type="match status" value="1"/>
</dbReference>
<dbReference type="Pfam" id="PF01510">
    <property type="entry name" value="Amidase_2"/>
    <property type="match status" value="1"/>
</dbReference>
<evidence type="ECO:0000256" key="4">
    <source>
        <dbReference type="ARBA" id="ARBA00023316"/>
    </source>
</evidence>
<dbReference type="InterPro" id="IPR051206">
    <property type="entry name" value="NAMLAA_amidase_2"/>
</dbReference>
<keyword evidence="4" id="KW-0961">Cell wall biogenesis/degradation</keyword>
<evidence type="ECO:0000313" key="7">
    <source>
        <dbReference type="EMBL" id="GCE14899.1"/>
    </source>
</evidence>
<evidence type="ECO:0000256" key="1">
    <source>
        <dbReference type="ARBA" id="ARBA00001561"/>
    </source>
</evidence>
<comment type="catalytic activity">
    <reaction evidence="1">
        <text>Hydrolyzes the link between N-acetylmuramoyl residues and L-amino acid residues in certain cell-wall glycopeptides.</text>
        <dbReference type="EC" id="3.5.1.28"/>
    </reaction>
</comment>
<dbReference type="AlphaFoldDB" id="A0A402A729"/>
<dbReference type="EC" id="3.5.1.28" evidence="2"/>
<feature type="coiled-coil region" evidence="5">
    <location>
        <begin position="297"/>
        <end position="360"/>
    </location>
</feature>
<evidence type="ECO:0000259" key="6">
    <source>
        <dbReference type="SMART" id="SM00644"/>
    </source>
</evidence>
<dbReference type="EMBL" id="BIFR01000002">
    <property type="protein sequence ID" value="GCE14899.1"/>
    <property type="molecule type" value="Genomic_DNA"/>
</dbReference>
<dbReference type="GO" id="GO:0009254">
    <property type="term" value="P:peptidoglycan turnover"/>
    <property type="evidence" value="ECO:0007669"/>
    <property type="project" value="TreeGrafter"/>
</dbReference>
<gene>
    <name evidence="7" type="ORF">KTT_47580</name>
</gene>
<evidence type="ECO:0000313" key="8">
    <source>
        <dbReference type="Proteomes" id="UP000287352"/>
    </source>
</evidence>
<accession>A0A402A729</accession>
<dbReference type="InterPro" id="IPR036505">
    <property type="entry name" value="Amidase/PGRP_sf"/>
</dbReference>
<reference evidence="8" key="1">
    <citation type="submission" date="2018-12" db="EMBL/GenBank/DDBJ databases">
        <title>Tengunoibacter tsumagoiensis gen. nov., sp. nov., Dictyobacter kobayashii sp. nov., D. alpinus sp. nov., and D. joshuensis sp. nov. and description of Dictyobacteraceae fam. nov. within the order Ktedonobacterales isolated from Tengu-no-mugimeshi.</title>
        <authorList>
            <person name="Wang C.M."/>
            <person name="Zheng Y."/>
            <person name="Sakai Y."/>
            <person name="Toyoda A."/>
            <person name="Minakuchi Y."/>
            <person name="Abe K."/>
            <person name="Yokota A."/>
            <person name="Yabe S."/>
        </authorList>
    </citation>
    <scope>NUCLEOTIDE SEQUENCE [LARGE SCALE GENOMIC DNA]</scope>
    <source>
        <strain evidence="8">Uno3</strain>
    </source>
</reference>
<feature type="domain" description="N-acetylmuramoyl-L-alanine amidase" evidence="6">
    <location>
        <begin position="8"/>
        <end position="161"/>
    </location>
</feature>
<keyword evidence="8" id="KW-1185">Reference proteome</keyword>
<evidence type="ECO:0000256" key="5">
    <source>
        <dbReference type="SAM" id="Coils"/>
    </source>
</evidence>
<dbReference type="InterPro" id="IPR002502">
    <property type="entry name" value="Amidase_domain"/>
</dbReference>
<name>A0A402A729_9CHLR</name>
<comment type="caution">
    <text evidence="7">The sequence shown here is derived from an EMBL/GenBank/DDBJ whole genome shotgun (WGS) entry which is preliminary data.</text>
</comment>
<dbReference type="GO" id="GO:0009253">
    <property type="term" value="P:peptidoglycan catabolic process"/>
    <property type="evidence" value="ECO:0007669"/>
    <property type="project" value="InterPro"/>
</dbReference>
<dbReference type="Proteomes" id="UP000287352">
    <property type="component" value="Unassembled WGS sequence"/>
</dbReference>
<dbReference type="SMART" id="SM00644">
    <property type="entry name" value="Ami_2"/>
    <property type="match status" value="1"/>
</dbReference>
<dbReference type="RefSeq" id="WP_161975708.1">
    <property type="nucleotide sequence ID" value="NZ_BIFR01000002.1"/>
</dbReference>
<dbReference type="PANTHER" id="PTHR30417">
    <property type="entry name" value="N-ACETYLMURAMOYL-L-ALANINE AMIDASE AMID"/>
    <property type="match status" value="1"/>
</dbReference>
<keyword evidence="5" id="KW-0175">Coiled coil</keyword>
<dbReference type="Gene3D" id="3.40.80.10">
    <property type="entry name" value="Peptidoglycan recognition protein-like"/>
    <property type="match status" value="1"/>
</dbReference>
<dbReference type="PANTHER" id="PTHR30417:SF1">
    <property type="entry name" value="N-ACETYLMURAMOYL-L-ALANINE AMIDASE AMID"/>
    <property type="match status" value="1"/>
</dbReference>
<sequence>MHILQIPNTNAFANRNGYKPRYIIIHGTAGGSNAEAIAQYFKSTEGSSNPVSAHYVIGQDGEVVQCNSENDGAYANGVFSAGHDPWWNTSINPNNVTISIEHCKPAEDNSNVLTDAQKASSFQLITEICQRWNIPTRWADGDGGITGHFSIDPVNRSRCPGPYPWDELFAALTSTQKGNSSMVPNGWHDDGTTLTDKNGATFTGAVRTTILASNWDSNNTYIGARRLDQPGHGVLLEDGRWGSGDILFFASSAIAVAWHPDPALTGGQSLTNDTIIVPIGNELLWAHDIITANNRQIIDLQTQLNQANTHATDLQNQITALQQQLSQAQQTNGGLTQQQQQDLKSKIATLVSDAQALQAEFIK</sequence>
<evidence type="ECO:0000256" key="3">
    <source>
        <dbReference type="ARBA" id="ARBA00022801"/>
    </source>
</evidence>
<dbReference type="GO" id="GO:0071555">
    <property type="term" value="P:cell wall organization"/>
    <property type="evidence" value="ECO:0007669"/>
    <property type="project" value="UniProtKB-KW"/>
</dbReference>
<dbReference type="GO" id="GO:0008745">
    <property type="term" value="F:N-acetylmuramoyl-L-alanine amidase activity"/>
    <property type="evidence" value="ECO:0007669"/>
    <property type="project" value="UniProtKB-EC"/>
</dbReference>
<proteinExistence type="predicted"/>
<organism evidence="7 8">
    <name type="scientific">Tengunoibacter tsumagoiensis</name>
    <dbReference type="NCBI Taxonomy" id="2014871"/>
    <lineage>
        <taxon>Bacteria</taxon>
        <taxon>Bacillati</taxon>
        <taxon>Chloroflexota</taxon>
        <taxon>Ktedonobacteria</taxon>
        <taxon>Ktedonobacterales</taxon>
        <taxon>Dictyobacteraceae</taxon>
        <taxon>Tengunoibacter</taxon>
    </lineage>
</organism>
<keyword evidence="3" id="KW-0378">Hydrolase</keyword>